<name>A0ABN8HNC9_9BACT</name>
<dbReference type="Pfam" id="PF02120">
    <property type="entry name" value="Flg_hook"/>
    <property type="match status" value="1"/>
</dbReference>
<evidence type="ECO:0000313" key="4">
    <source>
        <dbReference type="Proteomes" id="UP001295463"/>
    </source>
</evidence>
<evidence type="ECO:0000256" key="1">
    <source>
        <dbReference type="SAM" id="MobiDB-lite"/>
    </source>
</evidence>
<feature type="compositionally biased region" description="Low complexity" evidence="1">
    <location>
        <begin position="176"/>
        <end position="187"/>
    </location>
</feature>
<feature type="domain" description="Flagellar hook-length control protein-like C-terminal" evidence="2">
    <location>
        <begin position="666"/>
        <end position="738"/>
    </location>
</feature>
<evidence type="ECO:0000259" key="2">
    <source>
        <dbReference type="Pfam" id="PF02120"/>
    </source>
</evidence>
<keyword evidence="4" id="KW-1185">Reference proteome</keyword>
<gene>
    <name evidence="3" type="ORF">GEAMG1_2824</name>
</gene>
<dbReference type="EMBL" id="OW150024">
    <property type="protein sequence ID" value="CAH2032660.1"/>
    <property type="molecule type" value="Genomic_DNA"/>
</dbReference>
<dbReference type="Gene3D" id="3.30.750.140">
    <property type="match status" value="1"/>
</dbReference>
<feature type="region of interest" description="Disordered" evidence="1">
    <location>
        <begin position="170"/>
        <end position="202"/>
    </location>
</feature>
<dbReference type="RefSeq" id="WP_305733399.1">
    <property type="nucleotide sequence ID" value="NZ_OW150024.1"/>
</dbReference>
<dbReference type="Proteomes" id="UP001295463">
    <property type="component" value="Chromosome"/>
</dbReference>
<dbReference type="InterPro" id="IPR021136">
    <property type="entry name" value="Flagellar_hook_control-like_C"/>
</dbReference>
<sequence length="739" mass="78806">MAIAPDIQQQVYDLLSRSSNLSFVSAESEAPGGLSLSLAPGQRVTAEVLGQAQGNRVPVRIGGQQVTLDLPLQVRPGQNLDLTYIASDPRPTFAMYRSGVATQQVSLSDASRLLSLLISNEQFMDPRQRSSLQSISDLLRRTGGESSVMAGFLDDFLTYPATGRPVVPAASGLPEQAAGRTGQQLAGQQGGMPGGAGGGTAPFEDAASRLLLNLAQRSRFTLVEASNQPLHPLPLKPGEEATALVRGTLPDGRTLVQLAGETLELRLPRPVAAGEILRFALVTQQPRPVFALLGQPVHEQPGVVSDTARWLSTMLAQSEGDGEVQRAVMARLQQVISSLPPGSPALAAIMDEAMIYGATPWLSSRSLQGAATTPAKREDEMLRLLQALMQGSRLALLEPELPPTLPRELPFAPGQQLRAEVLQSLGGGRFMIQLADMTLNVLLPKGVRPGDGLNLFFVGNDPPTFLLVRHGRSGDALVSETGRWISTLLGMQNRSTPLEAGLGILRTLLQGAPTDPALLEQALSRGLRESGLFYEAHLARWFSGSYPLESLLREPQGALSPQPQPPQQQPSSAAPSSPQRTVAVQQQGMTAREVTPELLEAALKGKSGSASDIGSDPRTLPIIKEQLATLQTGQLLFQGELFPGQPLEWRVRERADDEASGREDRHQREAGWETALSLTLPKLGTVSATIVLEGGRVSTRLAVASPESAAVLEEGIGELQEQLTAAGLETGVLKVHHDT</sequence>
<proteinExistence type="predicted"/>
<accession>A0ABN8HNC9</accession>
<feature type="compositionally biased region" description="Gly residues" evidence="1">
    <location>
        <begin position="188"/>
        <end position="200"/>
    </location>
</feature>
<feature type="compositionally biased region" description="Low complexity" evidence="1">
    <location>
        <begin position="569"/>
        <end position="579"/>
    </location>
</feature>
<evidence type="ECO:0000313" key="3">
    <source>
        <dbReference type="EMBL" id="CAH2032660.1"/>
    </source>
</evidence>
<dbReference type="InterPro" id="IPR038610">
    <property type="entry name" value="FliK-like_C_sf"/>
</dbReference>
<organism evidence="3 4">
    <name type="scientific">Trichlorobacter ammonificans</name>
    <dbReference type="NCBI Taxonomy" id="2916410"/>
    <lineage>
        <taxon>Bacteria</taxon>
        <taxon>Pseudomonadati</taxon>
        <taxon>Thermodesulfobacteriota</taxon>
        <taxon>Desulfuromonadia</taxon>
        <taxon>Geobacterales</taxon>
        <taxon>Geobacteraceae</taxon>
        <taxon>Trichlorobacter</taxon>
    </lineage>
</organism>
<feature type="compositionally biased region" description="Polar residues" evidence="1">
    <location>
        <begin position="580"/>
        <end position="589"/>
    </location>
</feature>
<feature type="region of interest" description="Disordered" evidence="1">
    <location>
        <begin position="556"/>
        <end position="589"/>
    </location>
</feature>
<reference evidence="3 4" key="1">
    <citation type="submission" date="2022-03" db="EMBL/GenBank/DDBJ databases">
        <authorList>
            <person name="Koch H."/>
        </authorList>
    </citation>
    <scope>NUCLEOTIDE SEQUENCE [LARGE SCALE GENOMIC DNA]</scope>
    <source>
        <strain evidence="3 4">G1</strain>
    </source>
</reference>
<protein>
    <submittedName>
        <fullName evidence="3">Hook-length control protein FliK</fullName>
    </submittedName>
</protein>